<accession>A0A4Y3KCE0</accession>
<name>A0A4Y3KCE0_CELUD</name>
<protein>
    <submittedName>
        <fullName evidence="1">Uncharacterized protein</fullName>
    </submittedName>
</protein>
<reference evidence="1 2" key="1">
    <citation type="submission" date="2019-06" db="EMBL/GenBank/DDBJ databases">
        <title>Whole genome shotgun sequence of Cellulomonas uda NBRC 3747.</title>
        <authorList>
            <person name="Hosoyama A."/>
            <person name="Uohara A."/>
            <person name="Ohji S."/>
            <person name="Ichikawa N."/>
        </authorList>
    </citation>
    <scope>NUCLEOTIDE SEQUENCE [LARGE SCALE GENOMIC DNA]</scope>
    <source>
        <strain evidence="1 2">NBRC 3747</strain>
    </source>
</reference>
<keyword evidence="2" id="KW-1185">Reference proteome</keyword>
<dbReference type="Proteomes" id="UP000315842">
    <property type="component" value="Unassembled WGS sequence"/>
</dbReference>
<proteinExistence type="predicted"/>
<evidence type="ECO:0000313" key="2">
    <source>
        <dbReference type="Proteomes" id="UP000315842"/>
    </source>
</evidence>
<sequence>MSEVGPSVRLMIIDCEGCTARPAACADCVVTFVLEVPRRRGAERTGGGDAAARVGPPAFELDEAERAALGTLSDLRLVPPLRMAEGG</sequence>
<dbReference type="EMBL" id="BJLP01000014">
    <property type="protein sequence ID" value="GEA80658.1"/>
    <property type="molecule type" value="Genomic_DNA"/>
</dbReference>
<dbReference type="AlphaFoldDB" id="A0A4Y3KCE0"/>
<gene>
    <name evidence="1" type="ORF">CUD01_11020</name>
</gene>
<organism evidence="1 2">
    <name type="scientific">Cellulomonas uda</name>
    <dbReference type="NCBI Taxonomy" id="1714"/>
    <lineage>
        <taxon>Bacteria</taxon>
        <taxon>Bacillati</taxon>
        <taxon>Actinomycetota</taxon>
        <taxon>Actinomycetes</taxon>
        <taxon>Micrococcales</taxon>
        <taxon>Cellulomonadaceae</taxon>
        <taxon>Cellulomonas</taxon>
    </lineage>
</organism>
<comment type="caution">
    <text evidence="1">The sequence shown here is derived from an EMBL/GenBank/DDBJ whole genome shotgun (WGS) entry which is preliminary data.</text>
</comment>
<evidence type="ECO:0000313" key="1">
    <source>
        <dbReference type="EMBL" id="GEA80658.1"/>
    </source>
</evidence>